<protein>
    <submittedName>
        <fullName evidence="2">Uncharacterized protein</fullName>
    </submittedName>
</protein>
<evidence type="ECO:0000313" key="2">
    <source>
        <dbReference type="EMBL" id="OWZ17013.1"/>
    </source>
</evidence>
<dbReference type="InterPro" id="IPR010998">
    <property type="entry name" value="Integrase_recombinase_N"/>
</dbReference>
<dbReference type="GO" id="GO:0003677">
    <property type="term" value="F:DNA binding"/>
    <property type="evidence" value="ECO:0007669"/>
    <property type="project" value="UniProtKB-KW"/>
</dbReference>
<dbReference type="EMBL" id="NBNE01000828">
    <property type="protein sequence ID" value="OWZ17013.1"/>
    <property type="molecule type" value="Genomic_DNA"/>
</dbReference>
<keyword evidence="3" id="KW-1185">Reference proteome</keyword>
<accession>A0A225WH01</accession>
<keyword evidence="1" id="KW-0238">DNA-binding</keyword>
<dbReference type="SUPFAM" id="SSF47823">
    <property type="entry name" value="lambda integrase-like, N-terminal domain"/>
    <property type="match status" value="1"/>
</dbReference>
<evidence type="ECO:0000256" key="1">
    <source>
        <dbReference type="ARBA" id="ARBA00023125"/>
    </source>
</evidence>
<reference evidence="3" key="1">
    <citation type="submission" date="2017-03" db="EMBL/GenBank/DDBJ databases">
        <title>Phytopthora megakarya and P. palmivora, two closely related causual agents of cacao black pod achieved similar genome size and gene model numbers by different mechanisms.</title>
        <authorList>
            <person name="Ali S."/>
            <person name="Shao J."/>
            <person name="Larry D.J."/>
            <person name="Kronmiller B."/>
            <person name="Shen D."/>
            <person name="Strem M.D."/>
            <person name="Melnick R.L."/>
            <person name="Guiltinan M.J."/>
            <person name="Tyler B.M."/>
            <person name="Meinhardt L.W."/>
            <person name="Bailey B.A."/>
        </authorList>
    </citation>
    <scope>NUCLEOTIDE SEQUENCE [LARGE SCALE GENOMIC DNA]</scope>
    <source>
        <strain evidence="3">zdho120</strain>
    </source>
</reference>
<dbReference type="AlphaFoldDB" id="A0A225WH01"/>
<comment type="caution">
    <text evidence="2">The sequence shown here is derived from an EMBL/GenBank/DDBJ whole genome shotgun (WGS) entry which is preliminary data.</text>
</comment>
<dbReference type="Gene3D" id="1.10.150.130">
    <property type="match status" value="1"/>
</dbReference>
<evidence type="ECO:0000313" key="3">
    <source>
        <dbReference type="Proteomes" id="UP000198211"/>
    </source>
</evidence>
<organism evidence="2 3">
    <name type="scientific">Phytophthora megakarya</name>
    <dbReference type="NCBI Taxonomy" id="4795"/>
    <lineage>
        <taxon>Eukaryota</taxon>
        <taxon>Sar</taxon>
        <taxon>Stramenopiles</taxon>
        <taxon>Oomycota</taxon>
        <taxon>Peronosporomycetes</taxon>
        <taxon>Peronosporales</taxon>
        <taxon>Peronosporaceae</taxon>
        <taxon>Phytophthora</taxon>
    </lineage>
</organism>
<name>A0A225WH01_9STRA</name>
<dbReference type="Proteomes" id="UP000198211">
    <property type="component" value="Unassembled WGS sequence"/>
</dbReference>
<dbReference type="OrthoDB" id="90415at2759"/>
<gene>
    <name evidence="2" type="ORF">PHMEG_0009108</name>
</gene>
<sequence length="321" mass="36795">MSTIFATIVWGPLWEGSSTSTPRHVRFLIDNTTAVAWCNKRASRNPFAQLLLRLQALLEVRYNFYSSTGHIAGETNIMADAGSRVWQSQQMTDHFWFSPDSLERSLRALGALLRTGALAETSLAHYTRGWTQWVTWCQFMGYQPWLNEHDLNNNVAQLGAFAVYLWRFGMNQRGEGNAYSTICGKLCAIRWYHRNTVGYDPGVNASHAILLRFTSPVTKQHPVSPALLLRIYNSINRRARVQLLWGRILLGYFFLLRRSEYLHVGNKFHDYAQRLHDIRLLDAEQHPVHPRLAVKVGIRLSGAKTTIMTEWKSDFTTAQAI</sequence>
<proteinExistence type="predicted"/>